<name>A0AAP5T6Z9_9MICC</name>
<evidence type="ECO:0000313" key="4">
    <source>
        <dbReference type="Proteomes" id="UP001185728"/>
    </source>
</evidence>
<dbReference type="InterPro" id="IPR027417">
    <property type="entry name" value="P-loop_NTPase"/>
</dbReference>
<dbReference type="SUPFAM" id="SSF52540">
    <property type="entry name" value="P-loop containing nucleoside triphosphate hydrolases"/>
    <property type="match status" value="1"/>
</dbReference>
<reference evidence="3" key="1">
    <citation type="submission" date="2023-10" db="EMBL/GenBank/DDBJ databases">
        <title>Development of a sustainable strategy for remediation of hydrocarbon-contaminated territories based on the waste exchange concept.</title>
        <authorList>
            <person name="Krivoruchko A."/>
        </authorList>
    </citation>
    <scope>NUCLEOTIDE SEQUENCE</scope>
    <source>
        <strain evidence="3">IEGM 1325</strain>
    </source>
</reference>
<protein>
    <submittedName>
        <fullName evidence="3">DEAD/DEAH box helicase family protein</fullName>
    </submittedName>
</protein>
<feature type="domain" description="Type III restriction enzyme C-terminal endonuclease" evidence="2">
    <location>
        <begin position="897"/>
        <end position="996"/>
    </location>
</feature>
<keyword evidence="3" id="KW-0347">Helicase</keyword>
<evidence type="ECO:0000259" key="1">
    <source>
        <dbReference type="Pfam" id="PF04851"/>
    </source>
</evidence>
<dbReference type="InterPro" id="IPR006935">
    <property type="entry name" value="Helicase/UvrB_N"/>
</dbReference>
<dbReference type="Gene3D" id="3.40.50.300">
    <property type="entry name" value="P-loop containing nucleotide triphosphate hydrolases"/>
    <property type="match status" value="2"/>
</dbReference>
<feature type="domain" description="Helicase/UvrB N-terminal" evidence="1">
    <location>
        <begin position="108"/>
        <end position="275"/>
    </location>
</feature>
<dbReference type="Pfam" id="PF04851">
    <property type="entry name" value="ResIII"/>
    <property type="match status" value="1"/>
</dbReference>
<comment type="caution">
    <text evidence="3">The sequence shown here is derived from an EMBL/GenBank/DDBJ whole genome shotgun (WGS) entry which is preliminary data.</text>
</comment>
<keyword evidence="3" id="KW-0378">Hydrolase</keyword>
<dbReference type="GO" id="GO:0003677">
    <property type="term" value="F:DNA binding"/>
    <property type="evidence" value="ECO:0007669"/>
    <property type="project" value="InterPro"/>
</dbReference>
<organism evidence="3 4">
    <name type="scientific">Micrococcus yunnanensis</name>
    <dbReference type="NCBI Taxonomy" id="566027"/>
    <lineage>
        <taxon>Bacteria</taxon>
        <taxon>Bacillati</taxon>
        <taxon>Actinomycetota</taxon>
        <taxon>Actinomycetes</taxon>
        <taxon>Micrococcales</taxon>
        <taxon>Micrococcaceae</taxon>
        <taxon>Micrococcus</taxon>
    </lineage>
</organism>
<dbReference type="InterPro" id="IPR045572">
    <property type="entry name" value="RE_endonuc_C"/>
</dbReference>
<dbReference type="AlphaFoldDB" id="A0AAP5T6Z9"/>
<dbReference type="GO" id="GO:0005829">
    <property type="term" value="C:cytosol"/>
    <property type="evidence" value="ECO:0007669"/>
    <property type="project" value="TreeGrafter"/>
</dbReference>
<keyword evidence="3" id="KW-0547">Nucleotide-binding</keyword>
<dbReference type="PANTHER" id="PTHR47396">
    <property type="entry name" value="TYPE I RESTRICTION ENZYME ECOKI R PROTEIN"/>
    <property type="match status" value="1"/>
</dbReference>
<proteinExistence type="predicted"/>
<dbReference type="Pfam" id="PF19778">
    <property type="entry name" value="RE_endonuc"/>
    <property type="match status" value="1"/>
</dbReference>
<dbReference type="GO" id="GO:0005524">
    <property type="term" value="F:ATP binding"/>
    <property type="evidence" value="ECO:0007669"/>
    <property type="project" value="InterPro"/>
</dbReference>
<dbReference type="InterPro" id="IPR050742">
    <property type="entry name" value="Helicase_Restrict-Modif_Enz"/>
</dbReference>
<dbReference type="GO" id="GO:0015668">
    <property type="term" value="F:type III site-specific deoxyribonuclease activity"/>
    <property type="evidence" value="ECO:0007669"/>
    <property type="project" value="InterPro"/>
</dbReference>
<sequence length="1006" mass="114215">MDGLIMGDNTASSGFKFDASQPYQLEAIKSVVDLFDGQPRDAEKLETMLRGQVAAVDATENTALDLDLAQEVGAVGNRLVLDRDTMLANLQRVQDKNGLEVASKLFDDSALDFDIEMETGTGKTYVYLRTIFELAAQYNFTKFVILVPSVAIREGVNTSIRLMRSHFEDLYRKRNITFDSSVYSGKTAEEVQSFATSTNVQIMVMTIDSIRGKANTRIIHQTRDKLNGLKPIDYLKATHPVVIMDEPQNMESLLSQSAVSELDPVFTLRYSATHKKLRNVVYRLDPVDAHDLGLVKQIVVADVQQQGADATPYIKLVEVKNDKGWVARLELSCRKADGSLERRVVNVKQNQELSDPRLTNNANYDGWRVNEMSIEPAYVDLTLHGYLYQGESIGGSSGAIYKEMIRETIKEHLRKETQLRAKGIKVLSLFFIDKVESFLGNGSNNNDANGQFVQWFDELFREERAKSPQWQELLPQDPAELRRGYFSVLKGKKGAADKFQDTSGTTKADDDAYELIMQQKERLLDENEPTRFVFSHSALREGWDNPNVFQICTLREMGAETERRQTLGRGLRLPVTKSEGGYERVADRGIATLTVVANESYKQFADALQKEYKDAGVEIGRVRKAEFSKIPLQNPDGSLTDENLGYEGSVSIWEHLLAQKFIDKDGVVQPKFQPNTLDFSLNLPVDFSWAEPFVVELVGRASIGTYVKPKSKRHSRKLNKELFANPEFERFWETISRRTTYRVEVERDKIIENSVKAIKEAPDIEPLRIQVTRAGVKVLRGGAKGQELGSRQQELRGSYDLPDIIGELQEATSLTRKTIVDILVGSGRLDEFIANPNDFIAMARRLMQTELAKLVVDGVQYEKIAGSVYELRELRKDGEEEKERFLDQMYKLENADKSNFDYVVYDSDPERQFAELLDGREDIKFFMKLPDKFKIDTPVGPYNPDWAIVKHEDGEERVYMIRETKSTEDEIKRRPTENAKIKSAEKHFEAISVPNYAVSVPGSWRL</sequence>
<gene>
    <name evidence="3" type="ORF">R4064_04675</name>
</gene>
<dbReference type="Proteomes" id="UP001185728">
    <property type="component" value="Unassembled WGS sequence"/>
</dbReference>
<evidence type="ECO:0000259" key="2">
    <source>
        <dbReference type="Pfam" id="PF19778"/>
    </source>
</evidence>
<dbReference type="RefSeq" id="WP_240335701.1">
    <property type="nucleotide sequence ID" value="NZ_JAWLUK010000006.1"/>
</dbReference>
<dbReference type="PANTHER" id="PTHR47396:SF1">
    <property type="entry name" value="ATP-DEPENDENT HELICASE IRC3-RELATED"/>
    <property type="match status" value="1"/>
</dbReference>
<dbReference type="GO" id="GO:0004386">
    <property type="term" value="F:helicase activity"/>
    <property type="evidence" value="ECO:0007669"/>
    <property type="project" value="UniProtKB-KW"/>
</dbReference>
<accession>A0AAP5T6Z9</accession>
<keyword evidence="3" id="KW-0067">ATP-binding</keyword>
<evidence type="ECO:0000313" key="3">
    <source>
        <dbReference type="EMBL" id="MDV7176943.1"/>
    </source>
</evidence>
<dbReference type="EMBL" id="JAWLUK010000006">
    <property type="protein sequence ID" value="MDV7176943.1"/>
    <property type="molecule type" value="Genomic_DNA"/>
</dbReference>